<dbReference type="PROSITE" id="PS51273">
    <property type="entry name" value="GATASE_TYPE_1"/>
    <property type="match status" value="1"/>
</dbReference>
<sequence>MSTVVVDYGRGNLFSLSQALRVLGASHEISSDPTRIAAAERVVLPGVGAFGDGMAALTDAGLVAPLREIARRGTPMLGICLGMQLLAGRGLEFGDHLGLGIIPGIVERLPDLPGDDAMRIPNVGWREISPMSGGTDLFATLPPKPMMYFVHSYAMAPTDPACIAATIPFNGRDVCVSVRVGNVVGYQFHPEKSGAQGLELIRNFLSMTA</sequence>
<dbReference type="SUPFAM" id="SSF52317">
    <property type="entry name" value="Class I glutamine amidotransferase-like"/>
    <property type="match status" value="1"/>
</dbReference>
<keyword evidence="3 10" id="KW-0028">Amino-acid biosynthesis</keyword>
<organism evidence="12 13">
    <name type="scientific">Phaeospirillum tilakii</name>
    <dbReference type="NCBI Taxonomy" id="741673"/>
    <lineage>
        <taxon>Bacteria</taxon>
        <taxon>Pseudomonadati</taxon>
        <taxon>Pseudomonadota</taxon>
        <taxon>Alphaproteobacteria</taxon>
        <taxon>Rhodospirillales</taxon>
        <taxon>Rhodospirillaceae</taxon>
        <taxon>Phaeospirillum</taxon>
    </lineage>
</organism>
<dbReference type="InterPro" id="IPR017926">
    <property type="entry name" value="GATASE"/>
</dbReference>
<dbReference type="HAMAP" id="MF_00278">
    <property type="entry name" value="HisH"/>
    <property type="match status" value="1"/>
</dbReference>
<evidence type="ECO:0000256" key="10">
    <source>
        <dbReference type="HAMAP-Rule" id="MF_00278"/>
    </source>
</evidence>
<accession>A0ABW5CHL0</accession>
<dbReference type="Gene3D" id="3.40.50.880">
    <property type="match status" value="1"/>
</dbReference>
<evidence type="ECO:0000256" key="1">
    <source>
        <dbReference type="ARBA" id="ARBA00005091"/>
    </source>
</evidence>
<evidence type="ECO:0000256" key="7">
    <source>
        <dbReference type="ARBA" id="ARBA00023239"/>
    </source>
</evidence>
<evidence type="ECO:0000256" key="3">
    <source>
        <dbReference type="ARBA" id="ARBA00022605"/>
    </source>
</evidence>
<feature type="active site" evidence="10">
    <location>
        <position position="189"/>
    </location>
</feature>
<comment type="subunit">
    <text evidence="2 10">Heterodimer of HisH and HisF.</text>
</comment>
<keyword evidence="4 10" id="KW-0378">Hydrolase</keyword>
<evidence type="ECO:0000256" key="6">
    <source>
        <dbReference type="ARBA" id="ARBA00023102"/>
    </source>
</evidence>
<dbReference type="EC" id="3.5.1.2" evidence="10"/>
<evidence type="ECO:0000313" key="13">
    <source>
        <dbReference type="Proteomes" id="UP001597296"/>
    </source>
</evidence>
<dbReference type="NCBIfam" id="TIGR01855">
    <property type="entry name" value="IMP_synth_hisH"/>
    <property type="match status" value="1"/>
</dbReference>
<dbReference type="Pfam" id="PF00117">
    <property type="entry name" value="GATase"/>
    <property type="match status" value="1"/>
</dbReference>
<comment type="pathway">
    <text evidence="1 10">Amino-acid biosynthesis; L-histidine biosynthesis; L-histidine from 5-phospho-alpha-D-ribose 1-diphosphate: step 5/9.</text>
</comment>
<dbReference type="EC" id="4.3.2.10" evidence="10"/>
<dbReference type="Proteomes" id="UP001597296">
    <property type="component" value="Unassembled WGS sequence"/>
</dbReference>
<dbReference type="EMBL" id="JBHUIY010000049">
    <property type="protein sequence ID" value="MFD2235483.1"/>
    <property type="molecule type" value="Genomic_DNA"/>
</dbReference>
<comment type="function">
    <text evidence="10">IGPS catalyzes the conversion of PRFAR and glutamine to IGP, AICAR and glutamate. The HisH subunit catalyzes the hydrolysis of glutamine to glutamate and ammonia as part of the synthesis of IGP and AICAR. The resulting ammonia molecule is channeled to the active site of HisF.</text>
</comment>
<protein>
    <recommendedName>
        <fullName evidence="10">Imidazole glycerol phosphate synthase subunit HisH</fullName>
        <ecNumber evidence="10">4.3.2.10</ecNumber>
    </recommendedName>
    <alternativeName>
        <fullName evidence="10">IGP synthase glutaminase subunit</fullName>
        <ecNumber evidence="10">3.5.1.2</ecNumber>
    </alternativeName>
    <alternativeName>
        <fullName evidence="10">IGP synthase subunit HisH</fullName>
    </alternativeName>
    <alternativeName>
        <fullName evidence="10">ImGP synthase subunit HisH</fullName>
        <shortName evidence="10">IGPS subunit HisH</shortName>
    </alternativeName>
</protein>
<dbReference type="PANTHER" id="PTHR42701">
    <property type="entry name" value="IMIDAZOLE GLYCEROL PHOSPHATE SYNTHASE SUBUNIT HISH"/>
    <property type="match status" value="1"/>
</dbReference>
<name>A0ABW5CHL0_9PROT</name>
<dbReference type="InterPro" id="IPR029062">
    <property type="entry name" value="Class_I_gatase-like"/>
</dbReference>
<dbReference type="PIRSF" id="PIRSF000495">
    <property type="entry name" value="Amidotransf_hisH"/>
    <property type="match status" value="1"/>
</dbReference>
<dbReference type="CDD" id="cd01748">
    <property type="entry name" value="GATase1_IGP_Synthase"/>
    <property type="match status" value="1"/>
</dbReference>
<proteinExistence type="inferred from homology"/>
<reference evidence="13" key="1">
    <citation type="journal article" date="2019" name="Int. J. Syst. Evol. Microbiol.">
        <title>The Global Catalogue of Microorganisms (GCM) 10K type strain sequencing project: providing services to taxonomists for standard genome sequencing and annotation.</title>
        <authorList>
            <consortium name="The Broad Institute Genomics Platform"/>
            <consortium name="The Broad Institute Genome Sequencing Center for Infectious Disease"/>
            <person name="Wu L."/>
            <person name="Ma J."/>
        </authorList>
    </citation>
    <scope>NUCLEOTIDE SEQUENCE [LARGE SCALE GENOMIC DNA]</scope>
    <source>
        <strain evidence="13">KCTC 15012</strain>
    </source>
</reference>
<evidence type="ECO:0000256" key="2">
    <source>
        <dbReference type="ARBA" id="ARBA00011152"/>
    </source>
</evidence>
<gene>
    <name evidence="10 12" type="primary">hisH</name>
    <name evidence="12" type="ORF">ACFSNB_16895</name>
</gene>
<keyword evidence="5 10" id="KW-0315">Glutamine amidotransferase</keyword>
<evidence type="ECO:0000256" key="9">
    <source>
        <dbReference type="ARBA" id="ARBA00049534"/>
    </source>
</evidence>
<evidence type="ECO:0000256" key="4">
    <source>
        <dbReference type="ARBA" id="ARBA00022801"/>
    </source>
</evidence>
<feature type="active site" evidence="10">
    <location>
        <position position="191"/>
    </location>
</feature>
<keyword evidence="6 10" id="KW-0368">Histidine biosynthesis</keyword>
<keyword evidence="10" id="KW-0963">Cytoplasm</keyword>
<dbReference type="RefSeq" id="WP_377318709.1">
    <property type="nucleotide sequence ID" value="NZ_JBHUIY010000049.1"/>
</dbReference>
<evidence type="ECO:0000259" key="11">
    <source>
        <dbReference type="Pfam" id="PF00117"/>
    </source>
</evidence>
<feature type="domain" description="Glutamine amidotransferase" evidence="11">
    <location>
        <begin position="4"/>
        <end position="205"/>
    </location>
</feature>
<dbReference type="GO" id="GO:0016829">
    <property type="term" value="F:lyase activity"/>
    <property type="evidence" value="ECO:0007669"/>
    <property type="project" value="UniProtKB-KW"/>
</dbReference>
<evidence type="ECO:0000256" key="5">
    <source>
        <dbReference type="ARBA" id="ARBA00022962"/>
    </source>
</evidence>
<dbReference type="InterPro" id="IPR010139">
    <property type="entry name" value="Imidazole-glycPsynth_HisH"/>
</dbReference>
<dbReference type="PANTHER" id="PTHR42701:SF1">
    <property type="entry name" value="IMIDAZOLE GLYCEROL PHOSPHATE SYNTHASE SUBUNIT HISH"/>
    <property type="match status" value="1"/>
</dbReference>
<evidence type="ECO:0000313" key="12">
    <source>
        <dbReference type="EMBL" id="MFD2235483.1"/>
    </source>
</evidence>
<keyword evidence="13" id="KW-1185">Reference proteome</keyword>
<comment type="catalytic activity">
    <reaction evidence="8 10">
        <text>5-[(5-phospho-1-deoxy-D-ribulos-1-ylimino)methylamino]-1-(5-phospho-beta-D-ribosyl)imidazole-4-carboxamide + L-glutamine = D-erythro-1-(imidazol-4-yl)glycerol 3-phosphate + 5-amino-1-(5-phospho-beta-D-ribosyl)imidazole-4-carboxamide + L-glutamate + H(+)</text>
        <dbReference type="Rhea" id="RHEA:24793"/>
        <dbReference type="ChEBI" id="CHEBI:15378"/>
        <dbReference type="ChEBI" id="CHEBI:29985"/>
        <dbReference type="ChEBI" id="CHEBI:58278"/>
        <dbReference type="ChEBI" id="CHEBI:58359"/>
        <dbReference type="ChEBI" id="CHEBI:58475"/>
        <dbReference type="ChEBI" id="CHEBI:58525"/>
        <dbReference type="EC" id="4.3.2.10"/>
    </reaction>
</comment>
<comment type="subcellular location">
    <subcellularLocation>
        <location evidence="10">Cytoplasm</location>
    </subcellularLocation>
</comment>
<feature type="active site" description="Nucleophile" evidence="10">
    <location>
        <position position="80"/>
    </location>
</feature>
<evidence type="ECO:0000256" key="8">
    <source>
        <dbReference type="ARBA" id="ARBA00047838"/>
    </source>
</evidence>
<comment type="catalytic activity">
    <reaction evidence="9 10">
        <text>L-glutamine + H2O = L-glutamate + NH4(+)</text>
        <dbReference type="Rhea" id="RHEA:15889"/>
        <dbReference type="ChEBI" id="CHEBI:15377"/>
        <dbReference type="ChEBI" id="CHEBI:28938"/>
        <dbReference type="ChEBI" id="CHEBI:29985"/>
        <dbReference type="ChEBI" id="CHEBI:58359"/>
        <dbReference type="EC" id="3.5.1.2"/>
    </reaction>
</comment>
<keyword evidence="7 10" id="KW-0456">Lyase</keyword>
<comment type="caution">
    <text evidence="12">The sequence shown here is derived from an EMBL/GenBank/DDBJ whole genome shotgun (WGS) entry which is preliminary data.</text>
</comment>